<dbReference type="Gene3D" id="3.40.50.300">
    <property type="entry name" value="P-loop containing nucleotide triphosphate hydrolases"/>
    <property type="match status" value="1"/>
</dbReference>
<evidence type="ECO:0000313" key="6">
    <source>
        <dbReference type="Proteomes" id="UP000653099"/>
    </source>
</evidence>
<dbReference type="InterPro" id="IPR051120">
    <property type="entry name" value="ABC_AA/LPS_Transport"/>
</dbReference>
<accession>A0A830EDE6</accession>
<dbReference type="RefSeq" id="WP_188785957.1">
    <property type="nucleotide sequence ID" value="NZ_BMOC01000002.1"/>
</dbReference>
<comment type="caution">
    <text evidence="5">The sequence shown here is derived from an EMBL/GenBank/DDBJ whole genome shotgun (WGS) entry which is preliminary data.</text>
</comment>
<dbReference type="GO" id="GO:0005524">
    <property type="term" value="F:ATP binding"/>
    <property type="evidence" value="ECO:0007669"/>
    <property type="project" value="UniProtKB-KW"/>
</dbReference>
<dbReference type="PROSITE" id="PS50893">
    <property type="entry name" value="ABC_TRANSPORTER_2"/>
    <property type="match status" value="1"/>
</dbReference>
<dbReference type="InterPro" id="IPR027417">
    <property type="entry name" value="P-loop_NTPase"/>
</dbReference>
<dbReference type="CDD" id="cd03219">
    <property type="entry name" value="ABC_Mj1267_LivG_branched"/>
    <property type="match status" value="1"/>
</dbReference>
<dbReference type="PANTHER" id="PTHR45772">
    <property type="entry name" value="CONSERVED COMPONENT OF ABC TRANSPORTER FOR NATURAL AMINO ACIDS-RELATED"/>
    <property type="match status" value="1"/>
</dbReference>
<evidence type="ECO:0000256" key="2">
    <source>
        <dbReference type="ARBA" id="ARBA00022741"/>
    </source>
</evidence>
<gene>
    <name evidence="5" type="ORF">GCM10008995_06590</name>
</gene>
<dbReference type="EMBL" id="BMOC01000002">
    <property type="protein sequence ID" value="GGI99308.1"/>
    <property type="molecule type" value="Genomic_DNA"/>
</dbReference>
<dbReference type="InterPro" id="IPR003593">
    <property type="entry name" value="AAA+_ATPase"/>
</dbReference>
<dbReference type="InterPro" id="IPR032823">
    <property type="entry name" value="BCA_ABC_TP_C"/>
</dbReference>
<evidence type="ECO:0000259" key="4">
    <source>
        <dbReference type="PROSITE" id="PS50893"/>
    </source>
</evidence>
<dbReference type="SMART" id="SM00382">
    <property type="entry name" value="AAA"/>
    <property type="match status" value="1"/>
</dbReference>
<evidence type="ECO:0000256" key="3">
    <source>
        <dbReference type="ARBA" id="ARBA00022840"/>
    </source>
</evidence>
<dbReference type="PROSITE" id="PS00211">
    <property type="entry name" value="ABC_TRANSPORTER_1"/>
    <property type="match status" value="1"/>
</dbReference>
<dbReference type="InterPro" id="IPR017871">
    <property type="entry name" value="ABC_transporter-like_CS"/>
</dbReference>
<reference evidence="5" key="2">
    <citation type="submission" date="2020-09" db="EMBL/GenBank/DDBJ databases">
        <authorList>
            <person name="Sun Q."/>
            <person name="Ohkuma M."/>
        </authorList>
    </citation>
    <scope>NUCLEOTIDE SEQUENCE</scope>
    <source>
        <strain evidence="5">JCM 14359</strain>
    </source>
</reference>
<dbReference type="GO" id="GO:0005886">
    <property type="term" value="C:plasma membrane"/>
    <property type="evidence" value="ECO:0007669"/>
    <property type="project" value="TreeGrafter"/>
</dbReference>
<evidence type="ECO:0000313" key="5">
    <source>
        <dbReference type="EMBL" id="GGI99308.1"/>
    </source>
</evidence>
<dbReference type="Pfam" id="PF12399">
    <property type="entry name" value="BCA_ABC_TP_C"/>
    <property type="match status" value="1"/>
</dbReference>
<dbReference type="PANTHER" id="PTHR45772:SF3">
    <property type="entry name" value="ABC TRANSPORTER ATP-BINDING PROTEIN"/>
    <property type="match status" value="1"/>
</dbReference>
<dbReference type="Proteomes" id="UP000653099">
    <property type="component" value="Unassembled WGS sequence"/>
</dbReference>
<dbReference type="GO" id="GO:0016887">
    <property type="term" value="F:ATP hydrolysis activity"/>
    <property type="evidence" value="ECO:0007669"/>
    <property type="project" value="InterPro"/>
</dbReference>
<dbReference type="InterPro" id="IPR003439">
    <property type="entry name" value="ABC_transporter-like_ATP-bd"/>
</dbReference>
<keyword evidence="1" id="KW-0813">Transport</keyword>
<proteinExistence type="predicted"/>
<reference evidence="5" key="1">
    <citation type="journal article" date="2014" name="Int. J. Syst. Evol. Microbiol.">
        <title>Complete genome sequence of Corynebacterium casei LMG S-19264T (=DSM 44701T), isolated from a smear-ripened cheese.</title>
        <authorList>
            <consortium name="US DOE Joint Genome Institute (JGI-PGF)"/>
            <person name="Walter F."/>
            <person name="Albersmeier A."/>
            <person name="Kalinowski J."/>
            <person name="Ruckert C."/>
        </authorList>
    </citation>
    <scope>NUCLEOTIDE SEQUENCE</scope>
    <source>
        <strain evidence="5">JCM 14359</strain>
    </source>
</reference>
<dbReference type="SUPFAM" id="SSF52540">
    <property type="entry name" value="P-loop containing nucleoside triphosphate hydrolases"/>
    <property type="match status" value="1"/>
</dbReference>
<dbReference type="AlphaFoldDB" id="A0A830EDE6"/>
<keyword evidence="2" id="KW-0547">Nucleotide-binding</keyword>
<feature type="domain" description="ABC transporter" evidence="4">
    <location>
        <begin position="17"/>
        <end position="262"/>
    </location>
</feature>
<dbReference type="OrthoDB" id="44250at2157"/>
<sequence>MTDATDATGAEAEETVLRTTGLTKRFGAFTAVDRVDLAVDRGEFRSVIGPNGAGKTTLFNLISGAMTPTEGTITLSGADVTDRSPAERVGANLARSFQLTTVFNGLSVRENLRLAAQARDFGGMSAARRLFADPDGFEGINGRTDTVLDDLGLRPVADAQASDLSYGDRRRLEVGLVLATDPEVVLLDEPTAGMSGDETDATIALFEDVLAEQTVVLVEHNVDLVMRVSDRITTLNAGQVVATGTPEEIAADDRVRDAYLGGYTA</sequence>
<keyword evidence="6" id="KW-1185">Reference proteome</keyword>
<keyword evidence="3 5" id="KW-0067">ATP-binding</keyword>
<name>A0A830EDE6_9EURY</name>
<dbReference type="Pfam" id="PF00005">
    <property type="entry name" value="ABC_tran"/>
    <property type="match status" value="1"/>
</dbReference>
<protein>
    <submittedName>
        <fullName evidence="5">ABC transporter ATP-binding protein</fullName>
    </submittedName>
</protein>
<organism evidence="5 6">
    <name type="scientific">Halobellus salinus</name>
    <dbReference type="NCBI Taxonomy" id="931585"/>
    <lineage>
        <taxon>Archaea</taxon>
        <taxon>Methanobacteriati</taxon>
        <taxon>Methanobacteriota</taxon>
        <taxon>Stenosarchaea group</taxon>
        <taxon>Halobacteria</taxon>
        <taxon>Halobacteriales</taxon>
        <taxon>Haloferacaceae</taxon>
        <taxon>Halobellus</taxon>
    </lineage>
</organism>
<evidence type="ECO:0000256" key="1">
    <source>
        <dbReference type="ARBA" id="ARBA00022448"/>
    </source>
</evidence>